<dbReference type="Gene3D" id="3.40.50.2000">
    <property type="entry name" value="Glycogen Phosphorylase B"/>
    <property type="match status" value="1"/>
</dbReference>
<reference evidence="2" key="1">
    <citation type="submission" date="2017-09" db="EMBL/GenBank/DDBJ databases">
        <title>Complete Genome Sequence of ansamitocin-producing Bacterium Actinosynnema pretiosum X47.</title>
        <authorList>
            <person name="Cao G."/>
            <person name="Zong G."/>
            <person name="Zhong C."/>
            <person name="Fu J."/>
        </authorList>
    </citation>
    <scope>NUCLEOTIDE SEQUENCE [LARGE SCALE GENOMIC DNA]</scope>
    <source>
        <strain evidence="2">X47</strain>
    </source>
</reference>
<accession>A0A290Z2V3</accession>
<name>A0A290Z2V3_9PSEU</name>
<keyword evidence="2" id="KW-0808">Transferase</keyword>
<evidence type="ECO:0000313" key="2">
    <source>
        <dbReference type="EMBL" id="ATE53356.1"/>
    </source>
</evidence>
<dbReference type="Pfam" id="PF22772">
    <property type="entry name" value="WsaF_C"/>
    <property type="match status" value="1"/>
</dbReference>
<dbReference type="Gene3D" id="3.40.50.11090">
    <property type="match status" value="1"/>
</dbReference>
<dbReference type="InterPro" id="IPR055050">
    <property type="entry name" value="WsaF_C"/>
</dbReference>
<gene>
    <name evidence="2" type="ORF">CNX65_08700</name>
</gene>
<dbReference type="GO" id="GO:0016740">
    <property type="term" value="F:transferase activity"/>
    <property type="evidence" value="ECO:0007669"/>
    <property type="project" value="UniProtKB-KW"/>
</dbReference>
<organism evidence="2 3">
    <name type="scientific">Actinosynnema pretiosum</name>
    <dbReference type="NCBI Taxonomy" id="42197"/>
    <lineage>
        <taxon>Bacteria</taxon>
        <taxon>Bacillati</taxon>
        <taxon>Actinomycetota</taxon>
        <taxon>Actinomycetes</taxon>
        <taxon>Pseudonocardiales</taxon>
        <taxon>Pseudonocardiaceae</taxon>
        <taxon>Actinosynnema</taxon>
    </lineage>
</organism>
<keyword evidence="3" id="KW-1185">Reference proteome</keyword>
<feature type="domain" description="WsaF C-terminal" evidence="1">
    <location>
        <begin position="239"/>
        <end position="359"/>
    </location>
</feature>
<dbReference type="SUPFAM" id="SSF53756">
    <property type="entry name" value="UDP-Glycosyltransferase/glycogen phosphorylase"/>
    <property type="match status" value="1"/>
</dbReference>
<sequence>MSVKRRVHQVANIVRDGGVRGLGARALGKVAARLGGDGEVFPVRLEDVRAADVTRRPPVVVPPAPPDGRLTVNWVCTPPSPGSGGHTTMFRLVEHLEAAGHTCRLYLYDVYGSRAADHEPTIRAAYPGFRGEIHDVTEGMADAHAVFATAWMTAYPVFNDPCAGKRFYLVQDYEPWFFPRGGLSALAENTYRMGFHGFTAGRFLAGKLRDDTGMAADSFDFGCDVERYRLLDGVRRDGVVFYARRLAPRRAIEVGLLALEVFTREHPEVVVHTYGEKIGSLGNGHVDHGLVTPDELNRIYNRCYAGLSLSMTNVSLVPHEMLAAGCIPVVNEAEHNRVVLDNEFVRYAPATPHELARAMATVVNLPPPDFEALATKAAGSVTGRSWDDAGKKLTQVLQRELGTPAV</sequence>
<dbReference type="KEGG" id="apre:CNX65_08700"/>
<evidence type="ECO:0000259" key="1">
    <source>
        <dbReference type="Pfam" id="PF22772"/>
    </source>
</evidence>
<dbReference type="RefSeq" id="WP_096492304.1">
    <property type="nucleotide sequence ID" value="NZ_CP023445.1"/>
</dbReference>
<protein>
    <submittedName>
        <fullName evidence="2">Glycosyl transferase family 1</fullName>
    </submittedName>
</protein>
<dbReference type="AlphaFoldDB" id="A0A290Z2V3"/>
<dbReference type="Proteomes" id="UP000218505">
    <property type="component" value="Chromosome"/>
</dbReference>
<dbReference type="EMBL" id="CP023445">
    <property type="protein sequence ID" value="ATE53356.1"/>
    <property type="molecule type" value="Genomic_DNA"/>
</dbReference>
<evidence type="ECO:0000313" key="3">
    <source>
        <dbReference type="Proteomes" id="UP000218505"/>
    </source>
</evidence>
<proteinExistence type="predicted"/>